<evidence type="ECO:0000256" key="2">
    <source>
        <dbReference type="ARBA" id="ARBA00023125"/>
    </source>
</evidence>
<evidence type="ECO:0000256" key="3">
    <source>
        <dbReference type="ARBA" id="ARBA00023163"/>
    </source>
</evidence>
<dbReference type="OrthoDB" id="4823039at2"/>
<feature type="domain" description="HTH tetR-type" evidence="6">
    <location>
        <begin position="29"/>
        <end position="89"/>
    </location>
</feature>
<dbReference type="InterPro" id="IPR050109">
    <property type="entry name" value="HTH-type_TetR-like_transc_reg"/>
</dbReference>
<reference evidence="8" key="1">
    <citation type="submission" date="2016-10" db="EMBL/GenBank/DDBJ databases">
        <authorList>
            <person name="Varghese N."/>
        </authorList>
    </citation>
    <scope>NUCLEOTIDE SEQUENCE [LARGE SCALE GENOMIC DNA]</scope>
    <source>
        <strain evidence="8">DSM 44719</strain>
    </source>
</reference>
<sequence length="219" mass="23560">MSTAENDAAAPGTPPTRTYRSPRRRLQAAQTRAAILQAAHELFAAHGWVGTSMRDIARTADVSVETVYATVGSKVAVLKSAVDVAVAGDDEPVALADRPEFAALGAGLTLADRARAAARLVGAINQRACLLDAALRQGAAVEDDLGERLAEFERGRREGTAAGGRLIAGRRLRTTEFDELWMLTSIAVYGLLVRDSGWSRGRYEIWLADRIEELFSRPA</sequence>
<dbReference type="GO" id="GO:0003700">
    <property type="term" value="F:DNA-binding transcription factor activity"/>
    <property type="evidence" value="ECO:0007669"/>
    <property type="project" value="TreeGrafter"/>
</dbReference>
<keyword evidence="2 4" id="KW-0238">DNA-binding</keyword>
<protein>
    <submittedName>
        <fullName evidence="7">Regulatory protein, tetR family</fullName>
    </submittedName>
</protein>
<proteinExistence type="predicted"/>
<dbReference type="InterPro" id="IPR009057">
    <property type="entry name" value="Homeodomain-like_sf"/>
</dbReference>
<dbReference type="RefSeq" id="WP_073358191.1">
    <property type="nucleotide sequence ID" value="NZ_FNTL01000004.1"/>
</dbReference>
<dbReference type="PANTHER" id="PTHR30055">
    <property type="entry name" value="HTH-TYPE TRANSCRIPTIONAL REGULATOR RUTR"/>
    <property type="match status" value="1"/>
</dbReference>
<dbReference type="GO" id="GO:0000976">
    <property type="term" value="F:transcription cis-regulatory region binding"/>
    <property type="evidence" value="ECO:0007669"/>
    <property type="project" value="TreeGrafter"/>
</dbReference>
<dbReference type="Proteomes" id="UP000183407">
    <property type="component" value="Unassembled WGS sequence"/>
</dbReference>
<dbReference type="Pfam" id="PF00440">
    <property type="entry name" value="TetR_N"/>
    <property type="match status" value="1"/>
</dbReference>
<dbReference type="InterPro" id="IPR001647">
    <property type="entry name" value="HTH_TetR"/>
</dbReference>
<evidence type="ECO:0000256" key="4">
    <source>
        <dbReference type="PROSITE-ProRule" id="PRU00335"/>
    </source>
</evidence>
<evidence type="ECO:0000313" key="7">
    <source>
        <dbReference type="EMBL" id="SED33550.1"/>
    </source>
</evidence>
<dbReference type="PANTHER" id="PTHR30055:SF234">
    <property type="entry name" value="HTH-TYPE TRANSCRIPTIONAL REGULATOR BETI"/>
    <property type="match status" value="1"/>
</dbReference>
<keyword evidence="1" id="KW-0805">Transcription regulation</keyword>
<evidence type="ECO:0000256" key="5">
    <source>
        <dbReference type="SAM" id="MobiDB-lite"/>
    </source>
</evidence>
<feature type="DNA-binding region" description="H-T-H motif" evidence="4">
    <location>
        <begin position="52"/>
        <end position="71"/>
    </location>
</feature>
<name>A0A1H4ZW55_RHOJO</name>
<evidence type="ECO:0000259" key="6">
    <source>
        <dbReference type="PROSITE" id="PS50977"/>
    </source>
</evidence>
<accession>A0A1H4ZW55</accession>
<dbReference type="EMBL" id="FNTL01000004">
    <property type="protein sequence ID" value="SED33550.1"/>
    <property type="molecule type" value="Genomic_DNA"/>
</dbReference>
<dbReference type="SUPFAM" id="SSF46689">
    <property type="entry name" value="Homeodomain-like"/>
    <property type="match status" value="1"/>
</dbReference>
<evidence type="ECO:0000313" key="8">
    <source>
        <dbReference type="Proteomes" id="UP000183407"/>
    </source>
</evidence>
<dbReference type="PROSITE" id="PS50977">
    <property type="entry name" value="HTH_TETR_2"/>
    <property type="match status" value="1"/>
</dbReference>
<feature type="region of interest" description="Disordered" evidence="5">
    <location>
        <begin position="1"/>
        <end position="23"/>
    </location>
</feature>
<dbReference type="Gene3D" id="1.10.357.10">
    <property type="entry name" value="Tetracycline Repressor, domain 2"/>
    <property type="match status" value="1"/>
</dbReference>
<keyword evidence="3" id="KW-0804">Transcription</keyword>
<organism evidence="7 8">
    <name type="scientific">Rhodococcus jostii</name>
    <dbReference type="NCBI Taxonomy" id="132919"/>
    <lineage>
        <taxon>Bacteria</taxon>
        <taxon>Bacillati</taxon>
        <taxon>Actinomycetota</taxon>
        <taxon>Actinomycetes</taxon>
        <taxon>Mycobacteriales</taxon>
        <taxon>Nocardiaceae</taxon>
        <taxon>Rhodococcus</taxon>
    </lineage>
</organism>
<evidence type="ECO:0000256" key="1">
    <source>
        <dbReference type="ARBA" id="ARBA00023015"/>
    </source>
</evidence>
<dbReference type="AlphaFoldDB" id="A0A1H4ZW55"/>
<gene>
    <name evidence="7" type="ORF">SAMN04490220_4212</name>
</gene>